<comment type="caution">
    <text evidence="1">The sequence shown here is derived from an EMBL/GenBank/DDBJ whole genome shotgun (WGS) entry which is preliminary data.</text>
</comment>
<keyword evidence="2" id="KW-1185">Reference proteome</keyword>
<dbReference type="Proteomes" id="UP001153269">
    <property type="component" value="Unassembled WGS sequence"/>
</dbReference>
<protein>
    <submittedName>
        <fullName evidence="1">Uncharacterized protein</fullName>
    </submittedName>
</protein>
<evidence type="ECO:0000313" key="1">
    <source>
        <dbReference type="EMBL" id="CAB1423816.1"/>
    </source>
</evidence>
<gene>
    <name evidence="1" type="ORF">PLEPLA_LOCUS11737</name>
</gene>
<sequence length="169" mass="18623">MDRASRSRSGDTEEDDSLSLLLRVFQVPPVMISSTGDLKDLDVWTLGANGRPVSCSSVKSFLRLSTSLPQEFSIDEVPSRRRRPGTVLIRQLSFQHITTSFLLLFSITLREALGSRGTVPSEDMRCPGADSSDSSCLSIVVGEQDARDGMSLSNGWSWNRVKLQRDAQS</sequence>
<dbReference type="EMBL" id="CADEAL010000683">
    <property type="protein sequence ID" value="CAB1423816.1"/>
    <property type="molecule type" value="Genomic_DNA"/>
</dbReference>
<dbReference type="AlphaFoldDB" id="A0A9N7U378"/>
<reference evidence="1" key="1">
    <citation type="submission" date="2020-03" db="EMBL/GenBank/DDBJ databases">
        <authorList>
            <person name="Weist P."/>
        </authorList>
    </citation>
    <scope>NUCLEOTIDE SEQUENCE</scope>
</reference>
<proteinExistence type="predicted"/>
<accession>A0A9N7U378</accession>
<name>A0A9N7U378_PLEPL</name>
<organism evidence="1 2">
    <name type="scientific">Pleuronectes platessa</name>
    <name type="common">European plaice</name>
    <dbReference type="NCBI Taxonomy" id="8262"/>
    <lineage>
        <taxon>Eukaryota</taxon>
        <taxon>Metazoa</taxon>
        <taxon>Chordata</taxon>
        <taxon>Craniata</taxon>
        <taxon>Vertebrata</taxon>
        <taxon>Euteleostomi</taxon>
        <taxon>Actinopterygii</taxon>
        <taxon>Neopterygii</taxon>
        <taxon>Teleostei</taxon>
        <taxon>Neoteleostei</taxon>
        <taxon>Acanthomorphata</taxon>
        <taxon>Carangaria</taxon>
        <taxon>Pleuronectiformes</taxon>
        <taxon>Pleuronectoidei</taxon>
        <taxon>Pleuronectidae</taxon>
        <taxon>Pleuronectes</taxon>
    </lineage>
</organism>
<evidence type="ECO:0000313" key="2">
    <source>
        <dbReference type="Proteomes" id="UP001153269"/>
    </source>
</evidence>